<feature type="chain" id="PRO_5038740712" evidence="2">
    <location>
        <begin position="29"/>
        <end position="69"/>
    </location>
</feature>
<organism evidence="3 4">
    <name type="scientific">Saccharopolyspora shandongensis</name>
    <dbReference type="NCBI Taxonomy" id="418495"/>
    <lineage>
        <taxon>Bacteria</taxon>
        <taxon>Bacillati</taxon>
        <taxon>Actinomycetota</taxon>
        <taxon>Actinomycetes</taxon>
        <taxon>Pseudonocardiales</taxon>
        <taxon>Pseudonocardiaceae</taxon>
        <taxon>Saccharopolyspora</taxon>
    </lineage>
</organism>
<dbReference type="PROSITE" id="PS51257">
    <property type="entry name" value="PROKAR_LIPOPROTEIN"/>
    <property type="match status" value="1"/>
</dbReference>
<dbReference type="STRING" id="418495.SAMN05216215_104355"/>
<name>A0A1H3PR83_9PSEU</name>
<evidence type="ECO:0000256" key="1">
    <source>
        <dbReference type="SAM" id="MobiDB-lite"/>
    </source>
</evidence>
<evidence type="ECO:0000313" key="4">
    <source>
        <dbReference type="Proteomes" id="UP000199529"/>
    </source>
</evidence>
<accession>A0A1H3PR83</accession>
<gene>
    <name evidence="3" type="ORF">SAMN05216215_104355</name>
</gene>
<protein>
    <submittedName>
        <fullName evidence="3">Uncharacterized protein</fullName>
    </submittedName>
</protein>
<dbReference type="Proteomes" id="UP000199529">
    <property type="component" value="Unassembled WGS sequence"/>
</dbReference>
<dbReference type="AlphaFoldDB" id="A0A1H3PR83"/>
<proteinExistence type="predicted"/>
<keyword evidence="4" id="KW-1185">Reference proteome</keyword>
<keyword evidence="2" id="KW-0732">Signal</keyword>
<feature type="region of interest" description="Disordered" evidence="1">
    <location>
        <begin position="32"/>
        <end position="69"/>
    </location>
</feature>
<feature type="signal peptide" evidence="2">
    <location>
        <begin position="1"/>
        <end position="28"/>
    </location>
</feature>
<sequence>MAQTKISTRRGFKVLGAAAGAAFTLVVAAGCNEPAPAPEQQQEQQDGDDQQGGDQQDGDDQQGGEQDDD</sequence>
<feature type="compositionally biased region" description="Acidic residues" evidence="1">
    <location>
        <begin position="45"/>
        <end position="69"/>
    </location>
</feature>
<dbReference type="RefSeq" id="WP_093273504.1">
    <property type="nucleotide sequence ID" value="NZ_FNOK01000043.1"/>
</dbReference>
<evidence type="ECO:0000256" key="2">
    <source>
        <dbReference type="SAM" id="SignalP"/>
    </source>
</evidence>
<dbReference type="EMBL" id="FNOK01000043">
    <property type="protein sequence ID" value="SDZ03471.1"/>
    <property type="molecule type" value="Genomic_DNA"/>
</dbReference>
<evidence type="ECO:0000313" key="3">
    <source>
        <dbReference type="EMBL" id="SDZ03471.1"/>
    </source>
</evidence>
<reference evidence="4" key="1">
    <citation type="submission" date="2016-10" db="EMBL/GenBank/DDBJ databases">
        <authorList>
            <person name="Varghese N."/>
            <person name="Submissions S."/>
        </authorList>
    </citation>
    <scope>NUCLEOTIDE SEQUENCE [LARGE SCALE GENOMIC DNA]</scope>
    <source>
        <strain evidence="4">CGMCC 4.3530</strain>
    </source>
</reference>